<dbReference type="Proteomes" id="UP000009071">
    <property type="component" value="Chromosome"/>
</dbReference>
<dbReference type="EMBL" id="AP010904">
    <property type="protein sequence ID" value="BAH76708.1"/>
    <property type="molecule type" value="Genomic_DNA"/>
</dbReference>
<organism evidence="1 2">
    <name type="scientific">Solidesulfovibrio magneticus (strain ATCC 700980 / DSM 13731 / RS-1)</name>
    <name type="common">Desulfovibrio magneticus</name>
    <dbReference type="NCBI Taxonomy" id="573370"/>
    <lineage>
        <taxon>Bacteria</taxon>
        <taxon>Pseudomonadati</taxon>
        <taxon>Thermodesulfobacteriota</taxon>
        <taxon>Desulfovibrionia</taxon>
        <taxon>Desulfovibrionales</taxon>
        <taxon>Desulfovibrionaceae</taxon>
        <taxon>Solidesulfovibrio</taxon>
    </lineage>
</organism>
<evidence type="ECO:0000313" key="1">
    <source>
        <dbReference type="EMBL" id="BAH76708.1"/>
    </source>
</evidence>
<gene>
    <name evidence="1" type="ordered locus">DMR_32170</name>
</gene>
<proteinExistence type="predicted"/>
<name>C4XJF8_SOLM1</name>
<evidence type="ECO:0000313" key="2">
    <source>
        <dbReference type="Proteomes" id="UP000009071"/>
    </source>
</evidence>
<dbReference type="RefSeq" id="WP_015861860.1">
    <property type="nucleotide sequence ID" value="NC_012796.1"/>
</dbReference>
<dbReference type="KEGG" id="dma:DMR_32170"/>
<reference evidence="1 2" key="1">
    <citation type="journal article" date="2009" name="Genome Res.">
        <title>Whole genome sequence of Desulfovibrio magneticus strain RS-1 revealed common gene clusters in magnetotactic bacteria.</title>
        <authorList>
            <person name="Nakazawa H."/>
            <person name="Arakaki A."/>
            <person name="Narita-Yamada S."/>
            <person name="Yashiro I."/>
            <person name="Jinno K."/>
            <person name="Aoki N."/>
            <person name="Tsuruyama A."/>
            <person name="Okamura Y."/>
            <person name="Tanikawa S."/>
            <person name="Fujita N."/>
            <person name="Takeyama H."/>
            <person name="Matsunaga T."/>
        </authorList>
    </citation>
    <scope>NUCLEOTIDE SEQUENCE [LARGE SCALE GENOMIC DNA]</scope>
    <source>
        <strain evidence="2">ATCC 700980 / DSM 13731 / RS-1</strain>
    </source>
</reference>
<evidence type="ECO:0008006" key="3">
    <source>
        <dbReference type="Google" id="ProtNLM"/>
    </source>
</evidence>
<dbReference type="AlphaFoldDB" id="C4XJF8"/>
<sequence>MRIYLSGFGVKELEEYTRCVPQAKLNILLSYSGKDPDYKKFLEDKHDNINSVILDSGAFTANFSITPGDLPFSFEGYKAFCVRYKGSYDFAFNYDIDFEKESLSTNYNFLEILKDAGIPVVPVVHDYTGGEVDLYIKQKYQIISAGYSKNEKNKENIKNIAIKIYNAGCKAHALGVSSYDWCADAPIHYSDSSSWSKYPAYGFIPFWNPSVADENKTHVIKFNDRINSKRALHNYDNYGYRSELEEYLNKRLGYKYIDLLSPKSIRRRIVCIDYYVQLQDVLTKRHARLGFNTDV</sequence>
<protein>
    <recommendedName>
        <fullName evidence="3">Glycosyltransferase</fullName>
    </recommendedName>
</protein>
<accession>C4XJF8</accession>
<dbReference type="OrthoDB" id="5444275at2"/>
<dbReference type="HOGENOM" id="CLU_920482_0_0_7"/>
<keyword evidence="2" id="KW-1185">Reference proteome</keyword>
<dbReference type="eggNOG" id="ENOG5034510">
    <property type="taxonomic scope" value="Bacteria"/>
</dbReference>
<dbReference type="STRING" id="573370.DMR_32170"/>